<dbReference type="Pfam" id="PF00307">
    <property type="entry name" value="CH"/>
    <property type="match status" value="1"/>
</dbReference>
<keyword evidence="1" id="KW-0344">Guanine-nucleotide releasing factor</keyword>
<evidence type="ECO:0000259" key="8">
    <source>
        <dbReference type="PROSITE" id="PS50081"/>
    </source>
</evidence>
<evidence type="ECO:0000313" key="9">
    <source>
        <dbReference type="EMBL" id="KAK7868565.1"/>
    </source>
</evidence>
<feature type="domain" description="Phorbol-ester/DAG-type" evidence="8">
    <location>
        <begin position="519"/>
        <end position="568"/>
    </location>
</feature>
<dbReference type="Gene3D" id="1.20.900.10">
    <property type="entry name" value="Dbl homology (DH) domain"/>
    <property type="match status" value="1"/>
</dbReference>
<dbReference type="PANTHER" id="PTHR45818:SF3">
    <property type="entry name" value="PROTEIN VAV"/>
    <property type="match status" value="1"/>
</dbReference>
<dbReference type="AlphaFoldDB" id="A0AAN9VUX9"/>
<feature type="domain" description="DH" evidence="6">
    <location>
        <begin position="196"/>
        <end position="377"/>
    </location>
</feature>
<evidence type="ECO:0000256" key="2">
    <source>
        <dbReference type="ARBA" id="ARBA00022999"/>
    </source>
</evidence>
<dbReference type="InterPro" id="IPR011993">
    <property type="entry name" value="PH-like_dom_sf"/>
</dbReference>
<dbReference type="InterPro" id="IPR001849">
    <property type="entry name" value="PH_domain"/>
</dbReference>
<evidence type="ECO:0000256" key="1">
    <source>
        <dbReference type="ARBA" id="ARBA00022658"/>
    </source>
</evidence>
<dbReference type="PROSITE" id="PS00479">
    <property type="entry name" value="ZF_DAG_PE_1"/>
    <property type="match status" value="1"/>
</dbReference>
<protein>
    <submittedName>
        <fullName evidence="9">Uncharacterized protein</fullName>
    </submittedName>
</protein>
<dbReference type="SUPFAM" id="SSF55550">
    <property type="entry name" value="SH2 domain"/>
    <property type="match status" value="1"/>
</dbReference>
<dbReference type="Pfam" id="PF22697">
    <property type="entry name" value="SOS1_NGEF_PH"/>
    <property type="match status" value="1"/>
</dbReference>
<dbReference type="InterPro" id="IPR000219">
    <property type="entry name" value="DH_dom"/>
</dbReference>
<dbReference type="InterPro" id="IPR055251">
    <property type="entry name" value="SOS1_NGEF_PH"/>
</dbReference>
<dbReference type="CDD" id="cd00160">
    <property type="entry name" value="RhoGEF"/>
    <property type="match status" value="1"/>
</dbReference>
<dbReference type="PROSITE" id="PS50003">
    <property type="entry name" value="PH_DOMAIN"/>
    <property type="match status" value="1"/>
</dbReference>
<dbReference type="Pfam" id="PF00621">
    <property type="entry name" value="RhoGEF"/>
    <property type="match status" value="1"/>
</dbReference>
<dbReference type="PROSITE" id="PS50081">
    <property type="entry name" value="ZF_DAG_PE_2"/>
    <property type="match status" value="1"/>
</dbReference>
<dbReference type="SMART" id="SM00109">
    <property type="entry name" value="C1"/>
    <property type="match status" value="1"/>
</dbReference>
<dbReference type="SUPFAM" id="SSF50729">
    <property type="entry name" value="PH domain-like"/>
    <property type="match status" value="1"/>
</dbReference>
<dbReference type="SMART" id="SM00325">
    <property type="entry name" value="RhoGEF"/>
    <property type="match status" value="1"/>
</dbReference>
<name>A0AAN9VUX9_9ORTH</name>
<dbReference type="EMBL" id="JAZDUA010000091">
    <property type="protein sequence ID" value="KAK7868565.1"/>
    <property type="molecule type" value="Genomic_DNA"/>
</dbReference>
<evidence type="ECO:0000313" key="10">
    <source>
        <dbReference type="Proteomes" id="UP001378592"/>
    </source>
</evidence>
<dbReference type="CDD" id="cd20810">
    <property type="entry name" value="C1_VAV"/>
    <property type="match status" value="1"/>
</dbReference>
<dbReference type="Pfam" id="PF00017">
    <property type="entry name" value="SH2"/>
    <property type="match status" value="1"/>
</dbReference>
<reference evidence="9 10" key="1">
    <citation type="submission" date="2024-03" db="EMBL/GenBank/DDBJ databases">
        <title>The genome assembly and annotation of the cricket Gryllus longicercus Weissman &amp; Gray.</title>
        <authorList>
            <person name="Szrajer S."/>
            <person name="Gray D."/>
            <person name="Ylla G."/>
        </authorList>
    </citation>
    <scope>NUCLEOTIDE SEQUENCE [LARGE SCALE GENOMIC DNA]</scope>
    <source>
        <strain evidence="9">DAG 2021-001</strain>
        <tissue evidence="9">Whole body minus gut</tissue>
    </source>
</reference>
<sequence>MEKNNEYWKNCVNWLVRCEVLRPDHQTLQNGARVEDLAYTLRDGVLLCCLINILEPDCIEMQNINLNPQTTRCLCLQNIDIFLKACHDIFAMRTQDLFESSMLFDLTGFHQVLVTLSILSNTPKARERTSYGFNIPQPDAFNKLKIGEVDIRRSIELSENASLSTQRESIRQDAIYQKLVTVKQEKSALVNKKKEKRDFIIEEIISNEKSYLQGVLKTVLESYMKPLKTILNPYDTKAIFGDLEKLTELHEDLYKDLLDALLPESELFLSEVFLKGYHRFLIYGEYCANLPRALELLKSISSNKVDVKDMLNTCQAQLKKGRFFLNDMLVVPMQHVLKYRLLLERLRRETPDNHPEAGILQKAYEAMVDVNNYVNDVKRDREALQTIEKIESRIIDLRMPGSKTLKDFGRLHKDDELRIKFPDQKVGNRYIFIFDQVLLICKTLKNGTYACQEALNLASYKVKDMQVNSRWGHHWRLIHKSERIEYVIHARNEEHKRSWMQAILEALDNIDPVGAKNNDHSFVMCTFEKPTMCHLCEKCLKGLIMQGYSCHYCKLVVHKSCIKDVDACTASLSPCILRTELPSPPYGELTNWNDYRFLGQYPWFAGVVHRKDADDILQVRRRGTFMLRIRPKHLNNSTAPERTEFAISLKTVTSVAHMLIFKKMAQGVPFYYLSEARSFPTIVELIDFYKHWPLQENYEELDEVLILPYNINSEAGISSENFNTAGEETEDDNADYLDMHGAHEKIETQHDSRHVFNFQCGTSVLELENNMGIQSPGQKKSATFGYETEDDSNTSVSCHQDFVLYSPTTLNSHCSREYSERSTQTENTTVNEICEEDIEKFGEYVVAALKLFKNSHSLRELTNEIRKSINNRLDSELDRV</sequence>
<evidence type="ECO:0000256" key="3">
    <source>
        <dbReference type="PROSITE-ProRule" id="PRU00191"/>
    </source>
</evidence>
<dbReference type="SMART" id="SM00233">
    <property type="entry name" value="PH"/>
    <property type="match status" value="1"/>
</dbReference>
<dbReference type="GO" id="GO:0016477">
    <property type="term" value="P:cell migration"/>
    <property type="evidence" value="ECO:0007669"/>
    <property type="project" value="TreeGrafter"/>
</dbReference>
<keyword evidence="2 3" id="KW-0727">SH2 domain</keyword>
<dbReference type="Gene3D" id="1.10.418.10">
    <property type="entry name" value="Calponin-like domain"/>
    <property type="match status" value="1"/>
</dbReference>
<keyword evidence="10" id="KW-1185">Reference proteome</keyword>
<dbReference type="Gene3D" id="2.30.29.30">
    <property type="entry name" value="Pleckstrin-homology domain (PH domain)/Phosphotyrosine-binding domain (PTB)"/>
    <property type="match status" value="1"/>
</dbReference>
<dbReference type="InterPro" id="IPR000980">
    <property type="entry name" value="SH2"/>
</dbReference>
<dbReference type="Gene3D" id="3.30.60.20">
    <property type="match status" value="1"/>
</dbReference>
<evidence type="ECO:0000259" key="5">
    <source>
        <dbReference type="PROSITE" id="PS50003"/>
    </source>
</evidence>
<dbReference type="PROSITE" id="PS50010">
    <property type="entry name" value="DH_2"/>
    <property type="match status" value="1"/>
</dbReference>
<dbReference type="InterPro" id="IPR035899">
    <property type="entry name" value="DBL_dom_sf"/>
</dbReference>
<dbReference type="InterPro" id="IPR001715">
    <property type="entry name" value="CH_dom"/>
</dbReference>
<dbReference type="InterPro" id="IPR036872">
    <property type="entry name" value="CH_dom_sf"/>
</dbReference>
<feature type="domain" description="PH" evidence="5">
    <location>
        <begin position="404"/>
        <end position="508"/>
    </location>
</feature>
<proteinExistence type="predicted"/>
<dbReference type="PROSITE" id="PS50001">
    <property type="entry name" value="SH2"/>
    <property type="match status" value="1"/>
</dbReference>
<evidence type="ECO:0000259" key="7">
    <source>
        <dbReference type="PROSITE" id="PS50021"/>
    </source>
</evidence>
<dbReference type="SUPFAM" id="SSF48065">
    <property type="entry name" value="DBL homology domain (DH-domain)"/>
    <property type="match status" value="1"/>
</dbReference>
<accession>A0AAN9VUX9</accession>
<dbReference type="SUPFAM" id="SSF47576">
    <property type="entry name" value="Calponin-homology domain, CH-domain"/>
    <property type="match status" value="1"/>
</dbReference>
<feature type="domain" description="SH2" evidence="4">
    <location>
        <begin position="603"/>
        <end position="709"/>
    </location>
</feature>
<dbReference type="CDD" id="cd21201">
    <property type="entry name" value="CH_VAV"/>
    <property type="match status" value="1"/>
</dbReference>
<evidence type="ECO:0000259" key="4">
    <source>
        <dbReference type="PROSITE" id="PS50001"/>
    </source>
</evidence>
<dbReference type="SMART" id="SM00033">
    <property type="entry name" value="CH"/>
    <property type="match status" value="1"/>
</dbReference>
<dbReference type="SMART" id="SM00252">
    <property type="entry name" value="SH2"/>
    <property type="match status" value="1"/>
</dbReference>
<comment type="caution">
    <text evidence="9">The sequence shown here is derived from an EMBL/GenBank/DDBJ whole genome shotgun (WGS) entry which is preliminary data.</text>
</comment>
<gene>
    <name evidence="9" type="ORF">R5R35_009461</name>
</gene>
<dbReference type="InterPro" id="IPR002219">
    <property type="entry name" value="PKC_DAG/PE"/>
</dbReference>
<dbReference type="PROSITE" id="PS50021">
    <property type="entry name" value="CH"/>
    <property type="match status" value="1"/>
</dbReference>
<dbReference type="Gene3D" id="3.30.505.10">
    <property type="entry name" value="SH2 domain"/>
    <property type="match status" value="1"/>
</dbReference>
<dbReference type="GO" id="GO:0005737">
    <property type="term" value="C:cytoplasm"/>
    <property type="evidence" value="ECO:0007669"/>
    <property type="project" value="TreeGrafter"/>
</dbReference>
<dbReference type="InterPro" id="IPR036860">
    <property type="entry name" value="SH2_dom_sf"/>
</dbReference>
<dbReference type="GO" id="GO:0005085">
    <property type="term" value="F:guanyl-nucleotide exchange factor activity"/>
    <property type="evidence" value="ECO:0007669"/>
    <property type="project" value="UniProtKB-KW"/>
</dbReference>
<organism evidence="9 10">
    <name type="scientific">Gryllus longicercus</name>
    <dbReference type="NCBI Taxonomy" id="2509291"/>
    <lineage>
        <taxon>Eukaryota</taxon>
        <taxon>Metazoa</taxon>
        <taxon>Ecdysozoa</taxon>
        <taxon>Arthropoda</taxon>
        <taxon>Hexapoda</taxon>
        <taxon>Insecta</taxon>
        <taxon>Pterygota</taxon>
        <taxon>Neoptera</taxon>
        <taxon>Polyneoptera</taxon>
        <taxon>Orthoptera</taxon>
        <taxon>Ensifera</taxon>
        <taxon>Gryllidea</taxon>
        <taxon>Grylloidea</taxon>
        <taxon>Gryllidae</taxon>
        <taxon>Gryllinae</taxon>
        <taxon>Gryllus</taxon>
    </lineage>
</organism>
<dbReference type="Pfam" id="PF00130">
    <property type="entry name" value="C1_1"/>
    <property type="match status" value="1"/>
</dbReference>
<dbReference type="PANTHER" id="PTHR45818">
    <property type="entry name" value="PROTEIN VAV"/>
    <property type="match status" value="1"/>
</dbReference>
<feature type="domain" description="Calponin-homology (CH)" evidence="7">
    <location>
        <begin position="5"/>
        <end position="123"/>
    </location>
</feature>
<evidence type="ECO:0000259" key="6">
    <source>
        <dbReference type="PROSITE" id="PS50010"/>
    </source>
</evidence>
<dbReference type="Proteomes" id="UP001378592">
    <property type="component" value="Unassembled WGS sequence"/>
</dbReference>